<dbReference type="InterPro" id="IPR033985">
    <property type="entry name" value="SusD-like_N"/>
</dbReference>
<dbReference type="Pfam" id="PF07980">
    <property type="entry name" value="SusD_RagB"/>
    <property type="match status" value="1"/>
</dbReference>
<dbReference type="GO" id="GO:0009279">
    <property type="term" value="C:cell outer membrane"/>
    <property type="evidence" value="ECO:0007669"/>
    <property type="project" value="UniProtKB-SubCell"/>
</dbReference>
<gene>
    <name evidence="8" type="ORF">HYN43_000440</name>
</gene>
<dbReference type="SUPFAM" id="SSF48452">
    <property type="entry name" value="TPR-like"/>
    <property type="match status" value="1"/>
</dbReference>
<evidence type="ECO:0000256" key="2">
    <source>
        <dbReference type="ARBA" id="ARBA00006275"/>
    </source>
</evidence>
<dbReference type="Pfam" id="PF14322">
    <property type="entry name" value="SusD-like_3"/>
    <property type="match status" value="1"/>
</dbReference>
<dbReference type="AlphaFoldDB" id="A0A494VIA7"/>
<evidence type="ECO:0000313" key="9">
    <source>
        <dbReference type="Proteomes" id="UP000270046"/>
    </source>
</evidence>
<dbReference type="Gene3D" id="1.25.40.390">
    <property type="match status" value="1"/>
</dbReference>
<sequence length="596" mass="66897">MKNIKYIIAIFVLAGLSACRKNLLDVQPTTLLTKDQIYGSPAGVTAYFASLYKDMPIEDYSFCNGRFGQFPGDGHQYTANWSDEAFNSNNAGINEENWGNLYKAIRNVNTFIQEIATVTNVDAPTKKRYSAEAHFVRAYYYFGLVKYYGGVPILTEPPTDPNALLKQPRNKEEEVWDLIKNDLEQAAADLPETSDYGRANKYAALALESRAMLHAGSIGKFGTVQLGGVVGVSPAKATEYLTAAYNAAKTIITDGKYSLFNKYPTDLSKNFQYLFYECKPGDSNTEAIFCKGYDYAATQRTHSQDLMVLPDYIRSPIGYDNRLEPTLDLVEKFESKTSTAGANEPLNIGTPASYVHYPTLSGPFENKDPRLMGTVVVTGTSFRGATITGQRGVIYNNKEYNGNQVLQYFDVSTQSFTLTPTNVVGTGNSNSNSLTFWLKKWTDPVTDRNLLYDYSSRTSWLDLRYGEVLLNYAEASFELGKDPSEALGAVNQLRVRAGVASLTSISREKIRHERMVELSFENRTFWDYIRWRTLTTEFNIRQEYGLDIYYDVNAKDYVFKKVPVGGGKTYQARNYYSQIPGGERSLNTALIDNPGY</sequence>
<accession>A0A494VIA7</accession>
<protein>
    <submittedName>
        <fullName evidence="8">RagB/SusD family nutrient uptake outer membrane protein</fullName>
    </submittedName>
</protein>
<dbReference type="OrthoDB" id="5694214at2"/>
<proteinExistence type="inferred from homology"/>
<dbReference type="Proteomes" id="UP000270046">
    <property type="component" value="Chromosome"/>
</dbReference>
<dbReference type="RefSeq" id="WP_121540000.1">
    <property type="nucleotide sequence ID" value="NZ_CP032869.1"/>
</dbReference>
<feature type="domain" description="SusD-like N-terminal" evidence="7">
    <location>
        <begin position="75"/>
        <end position="213"/>
    </location>
</feature>
<evidence type="ECO:0000259" key="7">
    <source>
        <dbReference type="Pfam" id="PF14322"/>
    </source>
</evidence>
<dbReference type="PROSITE" id="PS51257">
    <property type="entry name" value="PROKAR_LIPOPROTEIN"/>
    <property type="match status" value="1"/>
</dbReference>
<evidence type="ECO:0000256" key="1">
    <source>
        <dbReference type="ARBA" id="ARBA00004442"/>
    </source>
</evidence>
<reference evidence="8 9" key="1">
    <citation type="submission" date="2018-10" db="EMBL/GenBank/DDBJ databases">
        <title>Genome sequencing of Mucilaginibacter sp. HYN0043.</title>
        <authorList>
            <person name="Kim M."/>
            <person name="Yi H."/>
        </authorList>
    </citation>
    <scope>NUCLEOTIDE SEQUENCE [LARGE SCALE GENOMIC DNA]</scope>
    <source>
        <strain evidence="8 9">HYN0043</strain>
    </source>
</reference>
<keyword evidence="3" id="KW-0732">Signal</keyword>
<evidence type="ECO:0000256" key="5">
    <source>
        <dbReference type="ARBA" id="ARBA00023237"/>
    </source>
</evidence>
<evidence type="ECO:0000256" key="4">
    <source>
        <dbReference type="ARBA" id="ARBA00023136"/>
    </source>
</evidence>
<name>A0A494VIA7_9SPHI</name>
<evidence type="ECO:0000256" key="3">
    <source>
        <dbReference type="ARBA" id="ARBA00022729"/>
    </source>
</evidence>
<comment type="subcellular location">
    <subcellularLocation>
        <location evidence="1">Cell outer membrane</location>
    </subcellularLocation>
</comment>
<comment type="similarity">
    <text evidence="2">Belongs to the SusD family.</text>
</comment>
<dbReference type="EMBL" id="CP032869">
    <property type="protein sequence ID" value="AYL93854.1"/>
    <property type="molecule type" value="Genomic_DNA"/>
</dbReference>
<dbReference type="InterPro" id="IPR011990">
    <property type="entry name" value="TPR-like_helical_dom_sf"/>
</dbReference>
<keyword evidence="5" id="KW-0998">Cell outer membrane</keyword>
<dbReference type="InterPro" id="IPR012944">
    <property type="entry name" value="SusD_RagB_dom"/>
</dbReference>
<dbReference type="KEGG" id="muh:HYN43_000440"/>
<organism evidence="8 9">
    <name type="scientific">Mucilaginibacter celer</name>
    <dbReference type="NCBI Taxonomy" id="2305508"/>
    <lineage>
        <taxon>Bacteria</taxon>
        <taxon>Pseudomonadati</taxon>
        <taxon>Bacteroidota</taxon>
        <taxon>Sphingobacteriia</taxon>
        <taxon>Sphingobacteriales</taxon>
        <taxon>Sphingobacteriaceae</taxon>
        <taxon>Mucilaginibacter</taxon>
    </lineage>
</organism>
<keyword evidence="9" id="KW-1185">Reference proteome</keyword>
<feature type="domain" description="RagB/SusD" evidence="6">
    <location>
        <begin position="285"/>
        <end position="596"/>
    </location>
</feature>
<evidence type="ECO:0000259" key="6">
    <source>
        <dbReference type="Pfam" id="PF07980"/>
    </source>
</evidence>
<keyword evidence="4" id="KW-0472">Membrane</keyword>
<evidence type="ECO:0000313" key="8">
    <source>
        <dbReference type="EMBL" id="AYL93854.1"/>
    </source>
</evidence>